<name>A0A0F3RC73_9RICK</name>
<comment type="caution">
    <text evidence="1">The sequence shown here is derived from an EMBL/GenBank/DDBJ whole genome shotgun (WGS) entry which is preliminary data.</text>
</comment>
<dbReference type="RefSeq" id="WP_052692013.1">
    <property type="nucleotide sequence ID" value="NZ_LAOQ01000017.1"/>
</dbReference>
<dbReference type="Proteomes" id="UP000033736">
    <property type="component" value="Unassembled WGS sequence"/>
</dbReference>
<sequence>MEYLAYKYNFFYEGHRAVIDCLAGLHLLSQYLPVSKELVLKQLLMNCHKTRFKVWAKNAPYETKDLLKSRGYRWSTHPQENYKAWMVEIIENNMESELNFLQSCIYQKNYAIPIQTILPYNRFT</sequence>
<keyword evidence="2" id="KW-1185">Reference proteome</keyword>
<proteinExistence type="predicted"/>
<protein>
    <submittedName>
        <fullName evidence="1">Putative dNA polymerase III, epsilon subunit-like protein</fullName>
    </submittedName>
</protein>
<dbReference type="InterPro" id="IPR012337">
    <property type="entry name" value="RNaseH-like_sf"/>
</dbReference>
<organism evidence="1 2">
    <name type="scientific">Rickettsia argasii T170-B</name>
    <dbReference type="NCBI Taxonomy" id="1268837"/>
    <lineage>
        <taxon>Bacteria</taxon>
        <taxon>Pseudomonadati</taxon>
        <taxon>Pseudomonadota</taxon>
        <taxon>Alphaproteobacteria</taxon>
        <taxon>Rickettsiales</taxon>
        <taxon>Rickettsiaceae</taxon>
        <taxon>Rickettsieae</taxon>
        <taxon>Rickettsia</taxon>
        <taxon>spotted fever group</taxon>
    </lineage>
</organism>
<reference evidence="1 2" key="1">
    <citation type="submission" date="2015-01" db="EMBL/GenBank/DDBJ databases">
        <title>Genome Sequencing of Rickettsiales /home/snadendla/prok_pipe/test/illegal_ec_num.txt.</title>
        <authorList>
            <person name="Daugherty S.C."/>
            <person name="Su Q."/>
            <person name="Abolude K."/>
            <person name="Beier-Sexton M."/>
            <person name="Carlyon J.A."/>
            <person name="Carter R."/>
            <person name="Day N.P."/>
            <person name="Dumler S.J."/>
            <person name="Dyachenko V."/>
            <person name="Godinez A."/>
            <person name="Kurtti T.J."/>
            <person name="Lichay M."/>
            <person name="Mullins K.E."/>
            <person name="Ott S."/>
            <person name="Pappas-Brown V."/>
            <person name="Paris D.H."/>
            <person name="Patel P."/>
            <person name="Richards A.L."/>
            <person name="Sadzewicz L."/>
            <person name="Sears K."/>
            <person name="Seidman D."/>
            <person name="Sengamalay N."/>
            <person name="Stenos J."/>
            <person name="Tallon L.J."/>
            <person name="Vincent G."/>
            <person name="Fraser C.M."/>
            <person name="Munderloh U."/>
            <person name="Dunning-Hotopp J.C."/>
        </authorList>
    </citation>
    <scope>NUCLEOTIDE SEQUENCE [LARGE SCALE GENOMIC DNA]</scope>
    <source>
        <strain evidence="1 2">T170-B</strain>
    </source>
</reference>
<accession>A0A0F3RC73</accession>
<dbReference type="SUPFAM" id="SSF53098">
    <property type="entry name" value="Ribonuclease H-like"/>
    <property type="match status" value="1"/>
</dbReference>
<evidence type="ECO:0000313" key="1">
    <source>
        <dbReference type="EMBL" id="KJW03692.1"/>
    </source>
</evidence>
<evidence type="ECO:0000313" key="2">
    <source>
        <dbReference type="Proteomes" id="UP000033736"/>
    </source>
</evidence>
<dbReference type="AlphaFoldDB" id="A0A0F3RC73"/>
<dbReference type="PATRIC" id="fig|1268837.3.peg.613"/>
<gene>
    <name evidence="1" type="ORF">RAT170B_1697</name>
</gene>
<dbReference type="EMBL" id="LAOQ01000017">
    <property type="protein sequence ID" value="KJW03692.1"/>
    <property type="molecule type" value="Genomic_DNA"/>
</dbReference>